<dbReference type="EMBL" id="LR797369">
    <property type="protein sequence ID" value="CAB4211178.1"/>
    <property type="molecule type" value="Genomic_DNA"/>
</dbReference>
<proteinExistence type="predicted"/>
<reference evidence="1" key="1">
    <citation type="submission" date="2020-05" db="EMBL/GenBank/DDBJ databases">
        <authorList>
            <person name="Chiriac C."/>
            <person name="Salcher M."/>
            <person name="Ghai R."/>
            <person name="Kavagutti S V."/>
        </authorList>
    </citation>
    <scope>NUCLEOTIDE SEQUENCE</scope>
</reference>
<dbReference type="EMBL" id="LR797021">
    <property type="protein sequence ID" value="CAB4182287.1"/>
    <property type="molecule type" value="Genomic_DNA"/>
</dbReference>
<dbReference type="EMBL" id="LR796945">
    <property type="protein sequence ID" value="CAB4177081.1"/>
    <property type="molecule type" value="Genomic_DNA"/>
</dbReference>
<evidence type="ECO:0000313" key="6">
    <source>
        <dbReference type="EMBL" id="CAB4222857.1"/>
    </source>
</evidence>
<dbReference type="EMBL" id="LR797518">
    <property type="protein sequence ID" value="CAB4222857.1"/>
    <property type="molecule type" value="Genomic_DNA"/>
</dbReference>
<evidence type="ECO:0000313" key="5">
    <source>
        <dbReference type="EMBL" id="CAB4211178.1"/>
    </source>
</evidence>
<sequence length="209" mass="23396">MAITMNVGEYNAQSKWIEATVTIAEGATLNVWQASIQTMSDVWEMTTYATYWDEAQARLQTVPWVTKATVDATLEVRAKVKAFLYSRAYEEALLRAEDEVQTIRLGAIVKVTKGRQGKGTVGKVVVETMRPYQMGWQSVLSKKLGIATSDVTVKVAAANGKVYDNYRDVTWAWVRNCQLVEVPEVDLQSVKESARAKAEGEYQRIYKAA</sequence>
<accession>A0A6J5PUC1</accession>
<dbReference type="EMBL" id="LR797157">
    <property type="protein sequence ID" value="CAB4190829.1"/>
    <property type="molecule type" value="Genomic_DNA"/>
</dbReference>
<dbReference type="EMBL" id="LR798378">
    <property type="protein sequence ID" value="CAB5227844.1"/>
    <property type="molecule type" value="Genomic_DNA"/>
</dbReference>
<gene>
    <name evidence="3" type="ORF">UFOVP1065_200</name>
    <name evidence="4" type="ORF">UFOVP1198_169</name>
    <name evidence="5" type="ORF">UFOVP1418_161</name>
    <name evidence="7" type="ORF">UFOVP1524_222</name>
    <name evidence="6" type="ORF">UFOVP1651_222</name>
    <name evidence="1" type="ORF">UFOVP908_200</name>
    <name evidence="2" type="ORF">UFOVP990_169</name>
</gene>
<dbReference type="EMBL" id="LR796860">
    <property type="protein sequence ID" value="CAB4171014.1"/>
    <property type="molecule type" value="Genomic_DNA"/>
</dbReference>
<evidence type="ECO:0000313" key="3">
    <source>
        <dbReference type="EMBL" id="CAB4182287.1"/>
    </source>
</evidence>
<name>A0A6J5PUC1_9CAUD</name>
<evidence type="ECO:0000313" key="4">
    <source>
        <dbReference type="EMBL" id="CAB4190829.1"/>
    </source>
</evidence>
<organism evidence="1">
    <name type="scientific">uncultured Caudovirales phage</name>
    <dbReference type="NCBI Taxonomy" id="2100421"/>
    <lineage>
        <taxon>Viruses</taxon>
        <taxon>Duplodnaviria</taxon>
        <taxon>Heunggongvirae</taxon>
        <taxon>Uroviricota</taxon>
        <taxon>Caudoviricetes</taxon>
        <taxon>Peduoviridae</taxon>
        <taxon>Maltschvirus</taxon>
        <taxon>Maltschvirus maltsch</taxon>
    </lineage>
</organism>
<evidence type="ECO:0000313" key="1">
    <source>
        <dbReference type="EMBL" id="CAB4171014.1"/>
    </source>
</evidence>
<evidence type="ECO:0000313" key="2">
    <source>
        <dbReference type="EMBL" id="CAB4177081.1"/>
    </source>
</evidence>
<evidence type="ECO:0000313" key="7">
    <source>
        <dbReference type="EMBL" id="CAB5227844.1"/>
    </source>
</evidence>
<protein>
    <submittedName>
        <fullName evidence="1">Uncharacterized protein</fullName>
    </submittedName>
</protein>